<evidence type="ECO:0000259" key="3">
    <source>
        <dbReference type="PROSITE" id="PS50158"/>
    </source>
</evidence>
<organism evidence="4 5">
    <name type="scientific">Phytophthora megakarya</name>
    <dbReference type="NCBI Taxonomy" id="4795"/>
    <lineage>
        <taxon>Eukaryota</taxon>
        <taxon>Sar</taxon>
        <taxon>Stramenopiles</taxon>
        <taxon>Oomycota</taxon>
        <taxon>Peronosporomycetes</taxon>
        <taxon>Peronosporales</taxon>
        <taxon>Peronosporaceae</taxon>
        <taxon>Phytophthora</taxon>
    </lineage>
</organism>
<dbReference type="Pfam" id="PF00098">
    <property type="entry name" value="zf-CCHC"/>
    <property type="match status" value="1"/>
</dbReference>
<dbReference type="GO" id="GO:0008270">
    <property type="term" value="F:zinc ion binding"/>
    <property type="evidence" value="ECO:0007669"/>
    <property type="project" value="UniProtKB-KW"/>
</dbReference>
<feature type="compositionally biased region" description="Basic and acidic residues" evidence="2">
    <location>
        <begin position="425"/>
        <end position="439"/>
    </location>
</feature>
<feature type="compositionally biased region" description="Low complexity" evidence="2">
    <location>
        <begin position="20"/>
        <end position="44"/>
    </location>
</feature>
<reference evidence="5" key="1">
    <citation type="submission" date="2017-03" db="EMBL/GenBank/DDBJ databases">
        <title>Phytopthora megakarya and P. palmivora, two closely related causual agents of cacao black pod achieved similar genome size and gene model numbers by different mechanisms.</title>
        <authorList>
            <person name="Ali S."/>
            <person name="Shao J."/>
            <person name="Larry D.J."/>
            <person name="Kronmiller B."/>
            <person name="Shen D."/>
            <person name="Strem M.D."/>
            <person name="Melnick R.L."/>
            <person name="Guiltinan M.J."/>
            <person name="Tyler B.M."/>
            <person name="Meinhardt L.W."/>
            <person name="Bailey B.A."/>
        </authorList>
    </citation>
    <scope>NUCLEOTIDE SEQUENCE [LARGE SCALE GENOMIC DNA]</scope>
    <source>
        <strain evidence="5">zdho120</strain>
    </source>
</reference>
<dbReference type="OrthoDB" id="120414at2759"/>
<evidence type="ECO:0000256" key="2">
    <source>
        <dbReference type="SAM" id="MobiDB-lite"/>
    </source>
</evidence>
<feature type="compositionally biased region" description="Basic and acidic residues" evidence="2">
    <location>
        <begin position="1"/>
        <end position="10"/>
    </location>
</feature>
<dbReference type="EMBL" id="NBNE01011566">
    <property type="protein sequence ID" value="OWY96488.1"/>
    <property type="molecule type" value="Genomic_DNA"/>
</dbReference>
<feature type="region of interest" description="Disordered" evidence="2">
    <location>
        <begin position="1"/>
        <end position="90"/>
    </location>
</feature>
<evidence type="ECO:0000313" key="5">
    <source>
        <dbReference type="Proteomes" id="UP000198211"/>
    </source>
</evidence>
<dbReference type="InterPro" id="IPR036875">
    <property type="entry name" value="Znf_CCHC_sf"/>
</dbReference>
<gene>
    <name evidence="4" type="ORF">PHMEG_00033234</name>
</gene>
<keyword evidence="1" id="KW-0479">Metal-binding</keyword>
<dbReference type="PROSITE" id="PS50158">
    <property type="entry name" value="ZF_CCHC"/>
    <property type="match status" value="1"/>
</dbReference>
<dbReference type="GO" id="GO:0003676">
    <property type="term" value="F:nucleic acid binding"/>
    <property type="evidence" value="ECO:0007669"/>
    <property type="project" value="InterPro"/>
</dbReference>
<comment type="caution">
    <text evidence="4">The sequence shown here is derived from an EMBL/GenBank/DDBJ whole genome shotgun (WGS) entry which is preliminary data.</text>
</comment>
<evidence type="ECO:0000256" key="1">
    <source>
        <dbReference type="PROSITE-ProRule" id="PRU00047"/>
    </source>
</evidence>
<keyword evidence="1" id="KW-0862">Zinc</keyword>
<sequence length="439" mass="47750">MRRTEAREVDDPSDDDGDSDWSGSSSLSKSSSSRSSSSSDSNDSGGSGDPSDDDSGGSSDDSGGHGRRRRHGRRRSIKDLEIPVYSPSPNSSASVWIDRVDLALKGARRSGRGNWSDRDLYYLLGNKLVDNAARWYTGMSKRLRRHQTYADFAAGLREAAGRSRVSERVLLNQFYRCLTMTVRVLVRMHPKPTTLEEAVEKAMDIDNTDANVAQGMSNIGQYWPQATAPQVIQVAGDTGMAAVLPGVGSTRMPAAATMTPVGRGTVNDVDAEGFAGFTNPRGVHNVLTGIWEAPRGRTWNGRQWVAAGKVKRGLAQQQQQQVEKRSGKRPTPKAKALMVQAKDDSDDEEGESDVPSPPPRKKHKALVRQVQMVVTEPRATTAARPAVAPVSDLPRCYACKRTGHFARECTDPAAKARNDAYLATRENKSPKSENGEAAR</sequence>
<dbReference type="SMART" id="SM00343">
    <property type="entry name" value="ZnF_C2HC"/>
    <property type="match status" value="1"/>
</dbReference>
<dbReference type="Gene3D" id="4.10.60.10">
    <property type="entry name" value="Zinc finger, CCHC-type"/>
    <property type="match status" value="1"/>
</dbReference>
<keyword evidence="5" id="KW-1185">Reference proteome</keyword>
<feature type="region of interest" description="Disordered" evidence="2">
    <location>
        <begin position="310"/>
        <end position="366"/>
    </location>
</feature>
<name>A0A225UUR4_9STRA</name>
<dbReference type="SUPFAM" id="SSF57756">
    <property type="entry name" value="Retrovirus zinc finger-like domains"/>
    <property type="match status" value="1"/>
</dbReference>
<feature type="compositionally biased region" description="Basic residues" evidence="2">
    <location>
        <begin position="65"/>
        <end position="76"/>
    </location>
</feature>
<feature type="domain" description="CCHC-type" evidence="3">
    <location>
        <begin position="395"/>
        <end position="411"/>
    </location>
</feature>
<protein>
    <recommendedName>
        <fullName evidence="3">CCHC-type domain-containing protein</fullName>
    </recommendedName>
</protein>
<feature type="region of interest" description="Disordered" evidence="2">
    <location>
        <begin position="420"/>
        <end position="439"/>
    </location>
</feature>
<accession>A0A225UUR4</accession>
<proteinExistence type="predicted"/>
<keyword evidence="1" id="KW-0863">Zinc-finger</keyword>
<dbReference type="Proteomes" id="UP000198211">
    <property type="component" value="Unassembled WGS sequence"/>
</dbReference>
<dbReference type="InterPro" id="IPR001878">
    <property type="entry name" value="Znf_CCHC"/>
</dbReference>
<dbReference type="AlphaFoldDB" id="A0A225UUR4"/>
<evidence type="ECO:0000313" key="4">
    <source>
        <dbReference type="EMBL" id="OWY96488.1"/>
    </source>
</evidence>